<gene>
    <name evidence="12" type="ORF">HNQ64_004416</name>
</gene>
<evidence type="ECO:0000313" key="13">
    <source>
        <dbReference type="Proteomes" id="UP000534294"/>
    </source>
</evidence>
<dbReference type="AlphaFoldDB" id="A0A7W7YQ52"/>
<dbReference type="PANTHER" id="PTHR11601">
    <property type="entry name" value="CYSTEINE DESULFURYLASE FAMILY MEMBER"/>
    <property type="match status" value="1"/>
</dbReference>
<dbReference type="GO" id="GO:0046872">
    <property type="term" value="F:metal ion binding"/>
    <property type="evidence" value="ECO:0007669"/>
    <property type="project" value="UniProtKB-KW"/>
</dbReference>
<evidence type="ECO:0000256" key="4">
    <source>
        <dbReference type="ARBA" id="ARBA00022679"/>
    </source>
</evidence>
<evidence type="ECO:0000313" key="12">
    <source>
        <dbReference type="EMBL" id="MBB5040137.1"/>
    </source>
</evidence>
<reference evidence="12 13" key="1">
    <citation type="submission" date="2020-08" db="EMBL/GenBank/DDBJ databases">
        <title>Genomic Encyclopedia of Type Strains, Phase IV (KMG-IV): sequencing the most valuable type-strain genomes for metagenomic binning, comparative biology and taxonomic classification.</title>
        <authorList>
            <person name="Goeker M."/>
        </authorList>
    </citation>
    <scope>NUCLEOTIDE SEQUENCE [LARGE SCALE GENOMIC DNA]</scope>
    <source>
        <strain evidence="12 13">DSM 12251</strain>
    </source>
</reference>
<keyword evidence="8" id="KW-0411">Iron-sulfur</keyword>
<keyword evidence="13" id="KW-1185">Reference proteome</keyword>
<protein>
    <recommendedName>
        <fullName evidence="3">cysteine desulfurase</fullName>
        <ecNumber evidence="3">2.8.1.7</ecNumber>
    </recommendedName>
</protein>
<dbReference type="GO" id="GO:0031071">
    <property type="term" value="F:cysteine desulfurase activity"/>
    <property type="evidence" value="ECO:0007669"/>
    <property type="project" value="UniProtKB-EC"/>
</dbReference>
<name>A0A7W7YQ52_9BACT</name>
<dbReference type="Gene3D" id="1.10.260.50">
    <property type="match status" value="1"/>
</dbReference>
<organism evidence="12 13">
    <name type="scientific">Prosthecobacter dejongeii</name>
    <dbReference type="NCBI Taxonomy" id="48465"/>
    <lineage>
        <taxon>Bacteria</taxon>
        <taxon>Pseudomonadati</taxon>
        <taxon>Verrucomicrobiota</taxon>
        <taxon>Verrucomicrobiia</taxon>
        <taxon>Verrucomicrobiales</taxon>
        <taxon>Verrucomicrobiaceae</taxon>
        <taxon>Prosthecobacter</taxon>
    </lineage>
</organism>
<dbReference type="Pfam" id="PF00266">
    <property type="entry name" value="Aminotran_5"/>
    <property type="match status" value="1"/>
</dbReference>
<feature type="domain" description="Aminotransferase class V" evidence="11">
    <location>
        <begin position="2"/>
        <end position="357"/>
    </location>
</feature>
<dbReference type="SUPFAM" id="SSF53383">
    <property type="entry name" value="PLP-dependent transferases"/>
    <property type="match status" value="1"/>
</dbReference>
<keyword evidence="7" id="KW-0408">Iron</keyword>
<dbReference type="Proteomes" id="UP000534294">
    <property type="component" value="Unassembled WGS sequence"/>
</dbReference>
<proteinExistence type="inferred from homology"/>
<accession>A0A7W7YQ52</accession>
<dbReference type="InterPro" id="IPR015422">
    <property type="entry name" value="PyrdxlP-dep_Trfase_small"/>
</dbReference>
<dbReference type="EC" id="2.8.1.7" evidence="3"/>
<evidence type="ECO:0000256" key="9">
    <source>
        <dbReference type="ARBA" id="ARBA00050776"/>
    </source>
</evidence>
<comment type="similarity">
    <text evidence="2">Belongs to the class-V pyridoxal-phosphate-dependent aminotransferase family. NifS/IscS subfamily.</text>
</comment>
<dbReference type="PROSITE" id="PS00595">
    <property type="entry name" value="AA_TRANSFER_CLASS_5"/>
    <property type="match status" value="1"/>
</dbReference>
<comment type="catalytic activity">
    <reaction evidence="9">
        <text>(sulfur carrier)-H + L-cysteine = (sulfur carrier)-SH + L-alanine</text>
        <dbReference type="Rhea" id="RHEA:43892"/>
        <dbReference type="Rhea" id="RHEA-COMP:14737"/>
        <dbReference type="Rhea" id="RHEA-COMP:14739"/>
        <dbReference type="ChEBI" id="CHEBI:29917"/>
        <dbReference type="ChEBI" id="CHEBI:35235"/>
        <dbReference type="ChEBI" id="CHEBI:57972"/>
        <dbReference type="ChEBI" id="CHEBI:64428"/>
        <dbReference type="EC" id="2.8.1.7"/>
    </reaction>
</comment>
<evidence type="ECO:0000256" key="1">
    <source>
        <dbReference type="ARBA" id="ARBA00001933"/>
    </source>
</evidence>
<evidence type="ECO:0000256" key="8">
    <source>
        <dbReference type="ARBA" id="ARBA00023014"/>
    </source>
</evidence>
<dbReference type="InterPro" id="IPR015421">
    <property type="entry name" value="PyrdxlP-dep_Trfase_major"/>
</dbReference>
<comment type="caution">
    <text evidence="12">The sequence shown here is derived from an EMBL/GenBank/DDBJ whole genome shotgun (WGS) entry which is preliminary data.</text>
</comment>
<evidence type="ECO:0000256" key="6">
    <source>
        <dbReference type="ARBA" id="ARBA00022898"/>
    </source>
</evidence>
<comment type="cofactor">
    <cofactor evidence="1 10">
        <name>pyridoxal 5'-phosphate</name>
        <dbReference type="ChEBI" id="CHEBI:597326"/>
    </cofactor>
</comment>
<dbReference type="InterPro" id="IPR020578">
    <property type="entry name" value="Aminotrans_V_PyrdxlP_BS"/>
</dbReference>
<dbReference type="PIRSF" id="PIRSF005572">
    <property type="entry name" value="NifS"/>
    <property type="match status" value="1"/>
</dbReference>
<evidence type="ECO:0000256" key="2">
    <source>
        <dbReference type="ARBA" id="ARBA00006490"/>
    </source>
</evidence>
<dbReference type="InterPro" id="IPR016454">
    <property type="entry name" value="Cysteine_dSase"/>
</dbReference>
<evidence type="ECO:0000256" key="7">
    <source>
        <dbReference type="ARBA" id="ARBA00023004"/>
    </source>
</evidence>
<evidence type="ECO:0000256" key="5">
    <source>
        <dbReference type="ARBA" id="ARBA00022723"/>
    </source>
</evidence>
<evidence type="ECO:0000259" key="11">
    <source>
        <dbReference type="Pfam" id="PF00266"/>
    </source>
</evidence>
<dbReference type="InterPro" id="IPR015424">
    <property type="entry name" value="PyrdxlP-dep_Trfase"/>
</dbReference>
<sequence length="384" mass="40656">MIYLDANATTPPDPAVIEAMLPFLSQHYGNASSSHAAGRHARRAVENARKQVATLIGADESEIIFTSGATESINSVLLSARHTCPDRSLLIISATEHPATLECAERWQAQGGQVKVIPVHQTGLLDLEALKTALIPGETALVSMLWANNETGVIQPMTEIAALAHSAGALVHADAVQMLGKLSVDVRDAGVDFLSLSGHKMHTPKGIGALFVSHHAPFQPMIIGGGQEKERRSGTENVPGIVALGKAAELAMISHIDMQPLRDALEQQLLAALPELEIHSQSAPRLPNTSSIHFPGVDAAALLIRLDQKGLACSGGSACHTASLHPSHVLEAMGYDARHAASTLRFSLSRLNTEAEIPQAAQAIIAAVHHLRAQWDPSVVVTMA</sequence>
<keyword evidence="6" id="KW-0663">Pyridoxal phosphate</keyword>
<dbReference type="RefSeq" id="WP_184212620.1">
    <property type="nucleotide sequence ID" value="NZ_JACHIF010000011.1"/>
</dbReference>
<keyword evidence="4 12" id="KW-0808">Transferase</keyword>
<evidence type="ECO:0000256" key="10">
    <source>
        <dbReference type="RuleBase" id="RU004504"/>
    </source>
</evidence>
<dbReference type="GO" id="GO:0051536">
    <property type="term" value="F:iron-sulfur cluster binding"/>
    <property type="evidence" value="ECO:0007669"/>
    <property type="project" value="UniProtKB-KW"/>
</dbReference>
<dbReference type="PANTHER" id="PTHR11601:SF34">
    <property type="entry name" value="CYSTEINE DESULFURASE"/>
    <property type="match status" value="1"/>
</dbReference>
<keyword evidence="5" id="KW-0479">Metal-binding</keyword>
<dbReference type="InterPro" id="IPR000192">
    <property type="entry name" value="Aminotrans_V_dom"/>
</dbReference>
<dbReference type="EMBL" id="JACHIF010000011">
    <property type="protein sequence ID" value="MBB5040137.1"/>
    <property type="molecule type" value="Genomic_DNA"/>
</dbReference>
<dbReference type="Gene3D" id="3.40.640.10">
    <property type="entry name" value="Type I PLP-dependent aspartate aminotransferase-like (Major domain)"/>
    <property type="match status" value="1"/>
</dbReference>
<evidence type="ECO:0000256" key="3">
    <source>
        <dbReference type="ARBA" id="ARBA00012239"/>
    </source>
</evidence>
<dbReference type="Gene3D" id="3.90.1150.10">
    <property type="entry name" value="Aspartate Aminotransferase, domain 1"/>
    <property type="match status" value="1"/>
</dbReference>